<keyword evidence="2" id="KW-1185">Reference proteome</keyword>
<sequence length="68" mass="7865">MKPTQAFYNGTPIAPPSIHLTTEQKMDLLDWHPIFTGRCPNCERPIRETTPPRSHWDCAECGWREDLA</sequence>
<evidence type="ECO:0000313" key="1">
    <source>
        <dbReference type="EMBL" id="ABW31485.1"/>
    </source>
</evidence>
<proteinExistence type="predicted"/>
<keyword evidence="1" id="KW-0614">Plasmid</keyword>
<organism evidence="1 2">
    <name type="scientific">Acaryochloris marina (strain MBIC 11017)</name>
    <dbReference type="NCBI Taxonomy" id="329726"/>
    <lineage>
        <taxon>Bacteria</taxon>
        <taxon>Bacillati</taxon>
        <taxon>Cyanobacteriota</taxon>
        <taxon>Cyanophyceae</taxon>
        <taxon>Acaryochloridales</taxon>
        <taxon>Acaryochloridaceae</taxon>
        <taxon>Acaryochloris</taxon>
    </lineage>
</organism>
<accession>A8ZL17</accession>
<reference evidence="1 2" key="1">
    <citation type="journal article" date="2008" name="Proc. Natl. Acad. Sci. U.S.A.">
        <title>Niche adaptation and genome expansion in the chlorophyll d-producing cyanobacterium Acaryochloris marina.</title>
        <authorList>
            <person name="Swingley W.D."/>
            <person name="Chen M."/>
            <person name="Cheung P.C."/>
            <person name="Conrad A.L."/>
            <person name="Dejesa L.C."/>
            <person name="Hao J."/>
            <person name="Honchak B.M."/>
            <person name="Karbach L.E."/>
            <person name="Kurdoglu A."/>
            <person name="Lahiri S."/>
            <person name="Mastrian S.D."/>
            <person name="Miyashita H."/>
            <person name="Page L."/>
            <person name="Ramakrishna P."/>
            <person name="Satoh S."/>
            <person name="Sattley W.M."/>
            <person name="Shimada Y."/>
            <person name="Taylor H.L."/>
            <person name="Tomo T."/>
            <person name="Tsuchiya T."/>
            <person name="Wang Z.T."/>
            <person name="Raymond J."/>
            <person name="Mimuro M."/>
            <person name="Blankenship R.E."/>
            <person name="Touchman J.W."/>
        </authorList>
    </citation>
    <scope>NUCLEOTIDE SEQUENCE [LARGE SCALE GENOMIC DNA]</scope>
    <source>
        <strain evidence="2">MBIC 11017</strain>
        <plasmid evidence="2">Plasmid pREB1</plasmid>
    </source>
</reference>
<dbReference type="HOGENOM" id="CLU_2802496_0_0_3"/>
<protein>
    <submittedName>
        <fullName evidence="1">Uncharacterized protein</fullName>
    </submittedName>
</protein>
<gene>
    <name evidence="1" type="ordered locus">AM1_A0367</name>
</gene>
<name>A8ZL17_ACAM1</name>
<dbReference type="AlphaFoldDB" id="A8ZL17"/>
<dbReference type="Proteomes" id="UP000000268">
    <property type="component" value="Plasmid pREB1"/>
</dbReference>
<evidence type="ECO:0000313" key="2">
    <source>
        <dbReference type="Proteomes" id="UP000000268"/>
    </source>
</evidence>
<geneLocation type="plasmid" evidence="1 2">
    <name>pREB1</name>
</geneLocation>
<dbReference type="KEGG" id="amr:AM1_A0367"/>
<dbReference type="OrthoDB" id="516763at2"/>
<dbReference type="EMBL" id="CP000838">
    <property type="protein sequence ID" value="ABW31485.1"/>
    <property type="molecule type" value="Genomic_DNA"/>
</dbReference>